<dbReference type="NCBIfam" id="TIGR00369">
    <property type="entry name" value="unchar_dom_1"/>
    <property type="match status" value="1"/>
</dbReference>
<evidence type="ECO:0000256" key="3">
    <source>
        <dbReference type="SAM" id="MobiDB-lite"/>
    </source>
</evidence>
<feature type="domain" description="Thioesterase" evidence="4">
    <location>
        <begin position="94"/>
        <end position="171"/>
    </location>
</feature>
<comment type="caution">
    <text evidence="5">The sequence shown here is derived from an EMBL/GenBank/DDBJ whole genome shotgun (WGS) entry which is preliminary data.</text>
</comment>
<sequence length="189" mass="20878">MPEGSFASPRDRRDKEDAGRASGLKPSRDSAGAVTRSTFTYEPDPEFPGWHTWKLDNGARFNSLGLGRMIVRREGERFSRVRLVHTEERHSNVHGNVHGGVTMALIDVAMFAAMFTVLGTDAAGAVTLDLHNQFIGAARIGRPLDIVTEVVKETRRLVFLRGTAEQEDHLVASFMGTLRKPSSPVEHAR</sequence>
<keyword evidence="6" id="KW-1185">Reference proteome</keyword>
<accession>A0A7X4K763</accession>
<feature type="compositionally biased region" description="Basic and acidic residues" evidence="3">
    <location>
        <begin position="9"/>
        <end position="19"/>
    </location>
</feature>
<dbReference type="GO" id="GO:0047617">
    <property type="term" value="F:fatty acyl-CoA hydrolase activity"/>
    <property type="evidence" value="ECO:0007669"/>
    <property type="project" value="InterPro"/>
</dbReference>
<feature type="region of interest" description="Disordered" evidence="3">
    <location>
        <begin position="1"/>
        <end position="35"/>
    </location>
</feature>
<dbReference type="PANTHER" id="PTHR21660">
    <property type="entry name" value="THIOESTERASE SUPERFAMILY MEMBER-RELATED"/>
    <property type="match status" value="1"/>
</dbReference>
<dbReference type="InterPro" id="IPR039298">
    <property type="entry name" value="ACOT13"/>
</dbReference>
<dbReference type="InterPro" id="IPR006683">
    <property type="entry name" value="Thioestr_dom"/>
</dbReference>
<evidence type="ECO:0000313" key="6">
    <source>
        <dbReference type="Proteomes" id="UP000465810"/>
    </source>
</evidence>
<dbReference type="AlphaFoldDB" id="A0A7X4K763"/>
<keyword evidence="2" id="KW-0378">Hydrolase</keyword>
<evidence type="ECO:0000256" key="1">
    <source>
        <dbReference type="ARBA" id="ARBA00008324"/>
    </source>
</evidence>
<dbReference type="CDD" id="cd03443">
    <property type="entry name" value="PaaI_thioesterase"/>
    <property type="match status" value="1"/>
</dbReference>
<organism evidence="5 6">
    <name type="scientific">Novosphingobium silvae</name>
    <dbReference type="NCBI Taxonomy" id="2692619"/>
    <lineage>
        <taxon>Bacteria</taxon>
        <taxon>Pseudomonadati</taxon>
        <taxon>Pseudomonadota</taxon>
        <taxon>Alphaproteobacteria</taxon>
        <taxon>Sphingomonadales</taxon>
        <taxon>Sphingomonadaceae</taxon>
        <taxon>Novosphingobium</taxon>
    </lineage>
</organism>
<dbReference type="Pfam" id="PF03061">
    <property type="entry name" value="4HBT"/>
    <property type="match status" value="1"/>
</dbReference>
<evidence type="ECO:0000259" key="4">
    <source>
        <dbReference type="Pfam" id="PF03061"/>
    </source>
</evidence>
<dbReference type="SUPFAM" id="SSF54637">
    <property type="entry name" value="Thioesterase/thiol ester dehydrase-isomerase"/>
    <property type="match status" value="1"/>
</dbReference>
<comment type="similarity">
    <text evidence="1">Belongs to the thioesterase PaaI family.</text>
</comment>
<dbReference type="InterPro" id="IPR003736">
    <property type="entry name" value="PAAI_dom"/>
</dbReference>
<proteinExistence type="inferred from homology"/>
<dbReference type="EMBL" id="WVTD01000002">
    <property type="protein sequence ID" value="MYL96953.1"/>
    <property type="molecule type" value="Genomic_DNA"/>
</dbReference>
<protein>
    <submittedName>
        <fullName evidence="5">Hotdog fold thioesterase</fullName>
    </submittedName>
</protein>
<dbReference type="Gene3D" id="3.10.129.10">
    <property type="entry name" value="Hotdog Thioesterase"/>
    <property type="match status" value="1"/>
</dbReference>
<dbReference type="Proteomes" id="UP000465810">
    <property type="component" value="Unassembled WGS sequence"/>
</dbReference>
<evidence type="ECO:0000256" key="2">
    <source>
        <dbReference type="ARBA" id="ARBA00022801"/>
    </source>
</evidence>
<name>A0A7X4K763_9SPHN</name>
<dbReference type="PANTHER" id="PTHR21660:SF1">
    <property type="entry name" value="ACYL-COENZYME A THIOESTERASE 13"/>
    <property type="match status" value="1"/>
</dbReference>
<reference evidence="5 6" key="1">
    <citation type="submission" date="2019-12" db="EMBL/GenBank/DDBJ databases">
        <authorList>
            <person name="Feng G."/>
            <person name="Zhu H."/>
        </authorList>
    </citation>
    <scope>NUCLEOTIDE SEQUENCE [LARGE SCALE GENOMIC DNA]</scope>
    <source>
        <strain evidence="5 6">FGD1</strain>
    </source>
</reference>
<dbReference type="InterPro" id="IPR029069">
    <property type="entry name" value="HotDog_dom_sf"/>
</dbReference>
<gene>
    <name evidence="5" type="ORF">GR702_04080</name>
</gene>
<evidence type="ECO:0000313" key="5">
    <source>
        <dbReference type="EMBL" id="MYL96953.1"/>
    </source>
</evidence>